<comment type="caution">
    <text evidence="7">The sequence shown here is derived from an EMBL/GenBank/DDBJ whole genome shotgun (WGS) entry which is preliminary data.</text>
</comment>
<evidence type="ECO:0000256" key="1">
    <source>
        <dbReference type="ARBA" id="ARBA00004141"/>
    </source>
</evidence>
<dbReference type="InterPro" id="IPR011547">
    <property type="entry name" value="SLC26A/SulP_dom"/>
</dbReference>
<sequence>MFDLISKRSANLKNDVLAGLTAVLTLIPEAVAFTFVAGIDPMMGLYGSFFVGFITAVFGGRPGMISGAAGSMAVVTTAIIIMFGLEYLLAAVVLQKAGDLVEVNIVEDPKYPVANDAMA</sequence>
<protein>
    <recommendedName>
        <fullName evidence="6">SLC26A/SulP transporter domain-containing protein</fullName>
    </recommendedName>
</protein>
<keyword evidence="2 5" id="KW-0812">Transmembrane</keyword>
<evidence type="ECO:0000256" key="5">
    <source>
        <dbReference type="SAM" id="Phobius"/>
    </source>
</evidence>
<evidence type="ECO:0000256" key="3">
    <source>
        <dbReference type="ARBA" id="ARBA00022989"/>
    </source>
</evidence>
<reference evidence="7 8" key="1">
    <citation type="submission" date="2019-07" db="EMBL/GenBank/DDBJ databases">
        <title>Whole genome shotgun sequence of Pseudoalteromonas atlantica NBRC 103033.</title>
        <authorList>
            <person name="Hosoyama A."/>
            <person name="Uohara A."/>
            <person name="Ohji S."/>
            <person name="Ichikawa N."/>
        </authorList>
    </citation>
    <scope>NUCLEOTIDE SEQUENCE [LARGE SCALE GENOMIC DNA]</scope>
    <source>
        <strain evidence="7 8">NBRC 103033</strain>
    </source>
</reference>
<name>A0ABQ0UJB8_PSEAF</name>
<accession>A0ABQ0UJB8</accession>
<dbReference type="InterPro" id="IPR052706">
    <property type="entry name" value="Membrane-Transporter-like"/>
</dbReference>
<keyword evidence="8" id="KW-1185">Reference proteome</keyword>
<gene>
    <name evidence="7" type="ORF">PAT01_38460</name>
</gene>
<evidence type="ECO:0000313" key="7">
    <source>
        <dbReference type="EMBL" id="GEK78542.1"/>
    </source>
</evidence>
<proteinExistence type="predicted"/>
<dbReference type="Proteomes" id="UP000321189">
    <property type="component" value="Unassembled WGS sequence"/>
</dbReference>
<evidence type="ECO:0000256" key="4">
    <source>
        <dbReference type="ARBA" id="ARBA00023136"/>
    </source>
</evidence>
<dbReference type="PANTHER" id="PTHR43310">
    <property type="entry name" value="SULFATE TRANSPORTER YBAR-RELATED"/>
    <property type="match status" value="1"/>
</dbReference>
<evidence type="ECO:0000313" key="8">
    <source>
        <dbReference type="Proteomes" id="UP000321189"/>
    </source>
</evidence>
<feature type="transmembrane region" description="Helical" evidence="5">
    <location>
        <begin position="42"/>
        <end position="60"/>
    </location>
</feature>
<comment type="subcellular location">
    <subcellularLocation>
        <location evidence="1">Membrane</location>
        <topology evidence="1">Multi-pass membrane protein</topology>
    </subcellularLocation>
</comment>
<keyword evidence="4 5" id="KW-0472">Membrane</keyword>
<dbReference type="PANTHER" id="PTHR43310:SF1">
    <property type="entry name" value="SULFATE TRANSPORTER YBAR-RELATED"/>
    <property type="match status" value="1"/>
</dbReference>
<feature type="domain" description="SLC26A/SulP transporter" evidence="6">
    <location>
        <begin position="12"/>
        <end position="80"/>
    </location>
</feature>
<keyword evidence="3 5" id="KW-1133">Transmembrane helix</keyword>
<evidence type="ECO:0000259" key="6">
    <source>
        <dbReference type="Pfam" id="PF00916"/>
    </source>
</evidence>
<dbReference type="Pfam" id="PF00916">
    <property type="entry name" value="Sulfate_transp"/>
    <property type="match status" value="1"/>
</dbReference>
<dbReference type="EMBL" id="BJUT01000086">
    <property type="protein sequence ID" value="GEK78542.1"/>
    <property type="molecule type" value="Genomic_DNA"/>
</dbReference>
<evidence type="ECO:0000256" key="2">
    <source>
        <dbReference type="ARBA" id="ARBA00022692"/>
    </source>
</evidence>
<organism evidence="7 8">
    <name type="scientific">Pseudoalteromonas atlantica</name>
    <name type="common">Alteromonas atlantica</name>
    <dbReference type="NCBI Taxonomy" id="288"/>
    <lineage>
        <taxon>Bacteria</taxon>
        <taxon>Pseudomonadati</taxon>
        <taxon>Pseudomonadota</taxon>
        <taxon>Gammaproteobacteria</taxon>
        <taxon>Alteromonadales</taxon>
        <taxon>Pseudoalteromonadaceae</taxon>
        <taxon>Pseudoalteromonas</taxon>
    </lineage>
</organism>
<feature type="transmembrane region" description="Helical" evidence="5">
    <location>
        <begin position="72"/>
        <end position="94"/>
    </location>
</feature>